<comment type="caution">
    <text evidence="1">The sequence shown here is derived from an EMBL/GenBank/DDBJ whole genome shotgun (WGS) entry which is preliminary data.</text>
</comment>
<keyword evidence="2" id="KW-1185">Reference proteome</keyword>
<gene>
    <name evidence="1" type="ORF">DES39_1936</name>
</gene>
<reference evidence="1 2" key="1">
    <citation type="submission" date="2018-10" db="EMBL/GenBank/DDBJ databases">
        <title>Genomic Encyclopedia of Type Strains, Phase IV (KMG-IV): sequencing the most valuable type-strain genomes for metagenomic binning, comparative biology and taxonomic classification.</title>
        <authorList>
            <person name="Goeker M."/>
        </authorList>
    </citation>
    <scope>NUCLEOTIDE SEQUENCE [LARGE SCALE GENOMIC DNA]</scope>
    <source>
        <strain evidence="1 2">DSM 22228</strain>
    </source>
</reference>
<evidence type="ECO:0000313" key="1">
    <source>
        <dbReference type="EMBL" id="RKS84721.1"/>
    </source>
</evidence>
<proteinExistence type="predicted"/>
<dbReference type="OrthoDB" id="5767011at2"/>
<dbReference type="AlphaFoldDB" id="A0A495RBL4"/>
<dbReference type="EMBL" id="RBWY01000004">
    <property type="protein sequence ID" value="RKS84721.1"/>
    <property type="molecule type" value="Genomic_DNA"/>
</dbReference>
<dbReference type="InterPro" id="IPR007922">
    <property type="entry name" value="DciA-like"/>
</dbReference>
<evidence type="ECO:0008006" key="3">
    <source>
        <dbReference type="Google" id="ProtNLM"/>
    </source>
</evidence>
<name>A0A495RBL4_9GAMM</name>
<organism evidence="1 2">
    <name type="scientific">Orbus hercynius</name>
    <dbReference type="NCBI Taxonomy" id="593135"/>
    <lineage>
        <taxon>Bacteria</taxon>
        <taxon>Pseudomonadati</taxon>
        <taxon>Pseudomonadota</taxon>
        <taxon>Gammaproteobacteria</taxon>
        <taxon>Orbales</taxon>
        <taxon>Orbaceae</taxon>
        <taxon>Orbus</taxon>
    </lineage>
</organism>
<accession>A0A495RBL4</accession>
<evidence type="ECO:0000313" key="2">
    <source>
        <dbReference type="Proteomes" id="UP000278542"/>
    </source>
</evidence>
<sequence>MRKSVPQAVNNLFNGSTFLTIQERSVALSRLNHLLAQHIPHALYKQCRIANYRQGVLIIEVSSASWLTRLRYEQEKLRSLLRQNGLSGLSSIQFKINPELNANKLLLNSGSNSIPSRVISPESAKHLLILADSCPPKLKNNLIKLANHVTKMDNKKSK</sequence>
<dbReference type="RefSeq" id="WP_121145570.1">
    <property type="nucleotide sequence ID" value="NZ_RBWY01000004.1"/>
</dbReference>
<dbReference type="Pfam" id="PF05258">
    <property type="entry name" value="DciA"/>
    <property type="match status" value="1"/>
</dbReference>
<dbReference type="Proteomes" id="UP000278542">
    <property type="component" value="Unassembled WGS sequence"/>
</dbReference>
<protein>
    <recommendedName>
        <fullName evidence="3">DUF721 domain-containing protein</fullName>
    </recommendedName>
</protein>